<dbReference type="GO" id="GO:0005543">
    <property type="term" value="F:phospholipid binding"/>
    <property type="evidence" value="ECO:0007669"/>
    <property type="project" value="InterPro"/>
</dbReference>
<dbReference type="PANTHER" id="PTHR28190">
    <property type="entry name" value="NUCLEAR MIGRATION PROTEIN NUM1"/>
    <property type="match status" value="1"/>
</dbReference>
<dbReference type="OrthoDB" id="2149224at2759"/>
<name>A0A120K142_9SACH</name>
<dbReference type="Proteomes" id="UP000243052">
    <property type="component" value="Chromosome ii"/>
</dbReference>
<dbReference type="STRING" id="45286.A0A120K142"/>
<proteinExistence type="predicted"/>
<feature type="coiled-coil region" evidence="1">
    <location>
        <begin position="306"/>
        <end position="333"/>
    </location>
</feature>
<dbReference type="SMART" id="SM00233">
    <property type="entry name" value="PH"/>
    <property type="match status" value="1"/>
</dbReference>
<evidence type="ECO:0000256" key="1">
    <source>
        <dbReference type="SAM" id="Coils"/>
    </source>
</evidence>
<dbReference type="InterPro" id="IPR053005">
    <property type="entry name" value="Nuclear_Pos-Cytoskel_Interact"/>
</dbReference>
<accession>A0A120K142</accession>
<dbReference type="InterPro" id="IPR001849">
    <property type="entry name" value="PH_domain"/>
</dbReference>
<dbReference type="GO" id="GO:0032065">
    <property type="term" value="P:maintenance of protein location in cell cortex"/>
    <property type="evidence" value="ECO:0007669"/>
    <property type="project" value="InterPro"/>
</dbReference>
<feature type="compositionally biased region" description="Polar residues" evidence="2">
    <location>
        <begin position="49"/>
        <end position="59"/>
    </location>
</feature>
<reference evidence="4 5" key="1">
    <citation type="submission" date="2016-01" db="EMBL/GenBank/DDBJ databases">
        <title>Genome sequence of the yeast Holleya sinecauda.</title>
        <authorList>
            <person name="Dietrich F.S."/>
        </authorList>
    </citation>
    <scope>NUCLEOTIDE SEQUENCE [LARGE SCALE GENOMIC DNA]</scope>
    <source>
        <strain evidence="4 5">ATCC 58844</strain>
    </source>
</reference>
<feature type="compositionally biased region" description="Basic and acidic residues" evidence="2">
    <location>
        <begin position="9"/>
        <end position="26"/>
    </location>
</feature>
<protein>
    <submittedName>
        <fullName evidence="4">HBR060Cp</fullName>
    </submittedName>
</protein>
<evidence type="ECO:0000313" key="4">
    <source>
        <dbReference type="EMBL" id="AMD18961.1"/>
    </source>
</evidence>
<feature type="region of interest" description="Disordered" evidence="2">
    <location>
        <begin position="3492"/>
        <end position="3512"/>
    </location>
</feature>
<evidence type="ECO:0000313" key="5">
    <source>
        <dbReference type="Proteomes" id="UP000243052"/>
    </source>
</evidence>
<gene>
    <name evidence="4" type="ORF">AW171_hschr2491</name>
</gene>
<dbReference type="Pfam" id="PF12814">
    <property type="entry name" value="Mcp5_PH"/>
    <property type="match status" value="1"/>
</dbReference>
<dbReference type="InterPro" id="IPR024774">
    <property type="entry name" value="PH_dom-Mcp5-type"/>
</dbReference>
<evidence type="ECO:0000259" key="3">
    <source>
        <dbReference type="SMART" id="SM00233"/>
    </source>
</evidence>
<feature type="compositionally biased region" description="Polar residues" evidence="2">
    <location>
        <begin position="265"/>
        <end position="279"/>
    </location>
</feature>
<feature type="coiled-coil region" evidence="1">
    <location>
        <begin position="103"/>
        <end position="137"/>
    </location>
</feature>
<sequence>MPPVSARSAKNEDKRTHPSSTEEIKFQLEQIQKQLDESRAQGEEEGEPKQSNLPFSSMLSRRDARSSMPVFAGSNVHNGVLKANSGKDMNFVVGLSENLLLECRRLQAENEMKSVKLKGLQLEHEQLQASFSQLNQRFASTSKEDAALKDVNWELEMKLQTMSQEFADLSELFGKNKKALQKQIDLTNEVKTELEAVSLQKDGLQSALEGKEQKFLSEITELKQHIGELNEENEQLNSKIELLTSKVETLTNELTKRKDINSDRSVASVNATDGTNNNQEDSERHSLDIRGTQVSQPSTIREGLEYETLKADLTHATQTISKLRQQILRLKADKTAERSSVRSGKSKRKLEYNLHPSERTESALTVDGLNDTFDEPASLRDISRGTFSDLNFGSDVETSSIVSDTQNRNPLASIFDSDSNDEVRLELQRDEVEAYAKSHNLVILTEEAYKNLQFSLSDSSKSIDNGKDTSLEDEMVFKLQTLGYKVLSKDMYEELNKKVKMFECPTLSYLESKARGIGKAVVDRAQFESLENPSVNEFIRQAKSQGLEVLSTAEHKKLIQCIENPSLEYLTENLKKYHLCTLSEQDYACFKNPTLSYLSNQSRLLGKSLIDTEKLHGLTKPTIEQISFRASELKHVLLPKDTHDRLINPSKQMVEKYAASYDDVLVSLDEYEALQSPSLATMQEKLDGMAYTALPIEDLSKLRNEIANPGIDQLQLAARKNRCILLKDTDYENLIRDATPSLENIKKHMEHYGNQELLFWLADKLSYQAVPLTEYKDLINQTQNPSIEFLSQKAASYNYVFLERNKYHEMLHMLENPTDLYLETKCGERDQVVVNRDDYEFFKQHIEAPKLEFMSKHAAKLGFTLIERSALSKLNDDIASPSLDYLRSKSATAGYKLLTSEEYEKLKELAETPPLQHIRSKATLYGLATVEQSEYQRILRKSKQPTQEELKDFARKLDQVVLSFAEYQKLNSDLQSPSLDYLVEKAATYNRALLSNDELSRLRSSVNNPTLTYLSDKARSLKHVILPSSHHAELNEMAYAPTMSHLELKAKEKGSVVVSSEKYESILANANEPSLEHLMYKAKEKDYVVIPRSEHSKLIENLEHPSLEHLKHIARDSGNVVISMDKYSQMLDELEKPTLDYLKLKAASQDHIVVPNAEYESLQNTVGAPTMEFLQSKVLARSCVMVPSQDYKLMIENNTKPTLEYLNTKAKAFDCVVVSESDYKKWKLDSSEYSKLLKTLTPSSLQLLKEHGIGYQIIPLDEYNQLVELSSNPPLDFLTKSAKSKGFSLVATSEYDKLLKLAFDPTDSDIAEKLRKTGHIMVLEDTYESMRRKLDTPPESYLEEKAKQRGMVLITAEEYKETARKINDKDSILASVRSFGYEPVSCHELESLKKSSIERAELSELQIRLVSLGYVSIRKSEYDDLNAPTIERVNKSDTIKLCKRYDLKPVPLKEYEKLKEDSQPYIYSADELITMVESNGSVVVSEAAYTALKNSAESPTLEEVAKHASAYNMGLVDKTQYSQLLRSLESPSVKELELRATSLGMKLLENDKYVSILKVCDTPSKDFLERKASDIGYVLMKTSERNELVEQANNPSIAHLTAKASAHSMLLLDQRKYDEIYQKAEFPTLQELESKAASLKMRLVLNDEYENLVKKATEPELSFIKTSAAKLGYLIISKDEYKLFQHAIGKPQLDELTEQIKAFDCVIMQKSDADRLLSTVANPTEDFIAEKAATYGKVLTDRTEFEEYSRNVLLPDVSFISGLAKKLDYVLISEKELNKLNSLIEEPDLSYLSDKAHAFGKHLVDAKEHTKMLSQIQNPTYDCLVSLAKKINHVVIPEVEHGKLINHIQNPSDTYLNEIVASRGNVVITSKEFGELLTNTSSPSLSFLEKHAKTYSRILVDESEIQELSSAAKAPSLEHIKEKAEAINFEVIEKGVYETLVRHKDAPTLEFIINHAKAYDHVVIEKTCYEELQAYKLNPSFEALSELASKFDCTVLHNHRYEEMTKIVETPSLYDLKVQAKKLDKTLVDQVEYSNLLQKIEAPDLEYLNDKAKLRGLTIVDSVRYNELLEISEKPSIDFIDNHIQRLSRIMLSRDEYNTLKDSVTNPDIDFLTSKAKEKNLTMVSSDVLASMESNLTSPSEDFLCSKAAAFGKILVDKDTYEKTNSTVTSPPLEFLKAHAAKLNKVIVDSAEWNVLQKQSRQPSEEFLSHNAEILGKTLIGIDSLKKLRESAEKPSWQTIKSIIHGKDFCLVEAAKYKILEDAASTPSIDIIRKNLDTSKYCLLNIDEYNRLIGHAENPTIEDVRAHAFRYGYDLLKAEELVDFGMPTNSRKTSLSLEQDQMTMKPGNYFETTESVQSVKDNMLDRVSLSVSEYEQLKNPSKTTILEYASNVGLLLLDKNDFKNLKNIQSLDMDTMSELAEKMGFKLLAITEYKILENKASKLENISQTEFEEIAESYNMVAIPTSKYYAIMEEVKDIANLGKTHHMSRVLANKEYFERVIRQESTFSSREKALEPQKPSGLIKLSAQEYRNLLTKQNDYELSKADVYAYAKLFNLVVLTSEEYKALKLGNKNVRLTSEELEASAGSLKLKSDPSAKEGKLLSDAGEPADTISTVTTEAEFFDACQSNVDFRDIRPKNSISSLSMYTDALDLHGSNNDAISVASTIRLESTNASIPVNESLSALKLRALSMGYNLVPLKTSVVEKHKTSSVGDTSGLQERSLPDFPGMVHDDRSIRTDSESLISAWDEGLIFQKAKLFGLEVITKDEFEDYKKLTEQFSSEEGLIQRASEMGLNFITNSELERMRKYRASSVTFEDLDNYLESKGKCAVALTELHELREQIELLKTSSELNKETILKYAPVYDLAVLPAKDYRDMLQSLKQPMVIEDVIAKGQELGYAVIPKIKEKLPVKEGTVDDAMLESYARENDKVLLDRTVYQDLKVKSILVSSTPIMTVEMFKEKAKDHGLVALPIEEYNTLKKPVTVERASNIAKEYNSVLIPKEEYGHLLDIEDQFEEKTPITREELVERAREFGLAVLDNKRFQKIKSQLATNSGIITANDLIAKAAEFDLVPIHKDQFEQIKLELESPTLTKEQIVQQAVKFDLVAIDLKEYARMKRHSRGSFSGILDTFDMLNDIESVSDTDNLDSQVKSVTIAAKKLGLLCIPESSFVATSFASVPDVENVVVLPTTYYNKLITQGRDTLERFADWELQSEIKRRGIRATSAGKKDNEVNSSGLFGATKLSKFPTSRSSISVDSRRRNLVEMSSLAIQSDLEQSRGTNRLQSSASSITRNAAASAYDSTCINYNNASPGNTIGHSRRNSIDMGFSLMTMASLSEPSIIPALTQTVIGEYLYKYYRRLGRFSSQSNLRHERYFWVHPYTLTLYWSTSNPVLDNPGAIKTRAAAIIGVDSVNDPNPFPAGLYNRSIIVKTESRELRLTCPTRQRHNIWFNALRYLVQRNMDGINLEDVHESAGRISFLPGEDISNAASRLSTTRVTSNSSKQLRRSGSMFALR</sequence>
<dbReference type="SUPFAM" id="SSF50729">
    <property type="entry name" value="PH domain-like"/>
    <property type="match status" value="1"/>
</dbReference>
<organism evidence="4 5">
    <name type="scientific">Eremothecium sinecaudum</name>
    <dbReference type="NCBI Taxonomy" id="45286"/>
    <lineage>
        <taxon>Eukaryota</taxon>
        <taxon>Fungi</taxon>
        <taxon>Dikarya</taxon>
        <taxon>Ascomycota</taxon>
        <taxon>Saccharomycotina</taxon>
        <taxon>Saccharomycetes</taxon>
        <taxon>Saccharomycetales</taxon>
        <taxon>Saccharomycetaceae</taxon>
        <taxon>Eremothecium</taxon>
    </lineage>
</organism>
<evidence type="ECO:0000256" key="2">
    <source>
        <dbReference type="SAM" id="MobiDB-lite"/>
    </source>
</evidence>
<dbReference type="EMBL" id="CP014242">
    <property type="protein sequence ID" value="AMD18961.1"/>
    <property type="molecule type" value="Genomic_DNA"/>
</dbReference>
<feature type="coiled-coil region" evidence="1">
    <location>
        <begin position="177"/>
        <end position="253"/>
    </location>
</feature>
<dbReference type="GO" id="GO:0005739">
    <property type="term" value="C:mitochondrion"/>
    <property type="evidence" value="ECO:0007669"/>
    <property type="project" value="TreeGrafter"/>
</dbReference>
<dbReference type="GO" id="GO:0015631">
    <property type="term" value="F:tubulin binding"/>
    <property type="evidence" value="ECO:0007669"/>
    <property type="project" value="TreeGrafter"/>
</dbReference>
<keyword evidence="5" id="KW-1185">Reference proteome</keyword>
<dbReference type="RefSeq" id="XP_017985957.1">
    <property type="nucleotide sequence ID" value="XM_018130468.1"/>
</dbReference>
<dbReference type="CDD" id="cd13365">
    <property type="entry name" value="PH_PLC_plant-like"/>
    <property type="match status" value="1"/>
</dbReference>
<dbReference type="GO" id="GO:0005934">
    <property type="term" value="C:cellular bud tip"/>
    <property type="evidence" value="ECO:0007669"/>
    <property type="project" value="TreeGrafter"/>
</dbReference>
<dbReference type="GeneID" id="28722157"/>
<dbReference type="GO" id="GO:0000226">
    <property type="term" value="P:microtubule cytoskeleton organization"/>
    <property type="evidence" value="ECO:0007669"/>
    <property type="project" value="TreeGrafter"/>
</dbReference>
<feature type="region of interest" description="Disordered" evidence="2">
    <location>
        <begin position="265"/>
        <end position="296"/>
    </location>
</feature>
<keyword evidence="1" id="KW-0175">Coiled coil</keyword>
<dbReference type="PANTHER" id="PTHR28190:SF1">
    <property type="entry name" value="NUCLEAR MIGRATION PROTEIN NUM1"/>
    <property type="match status" value="1"/>
</dbReference>
<feature type="region of interest" description="Disordered" evidence="2">
    <location>
        <begin position="1"/>
        <end position="60"/>
    </location>
</feature>
<dbReference type="GO" id="GO:0005938">
    <property type="term" value="C:cell cortex"/>
    <property type="evidence" value="ECO:0007669"/>
    <property type="project" value="InterPro"/>
</dbReference>
<feature type="domain" description="PH" evidence="3">
    <location>
        <begin position="3345"/>
        <end position="3458"/>
    </location>
</feature>